<evidence type="ECO:0000256" key="20">
    <source>
        <dbReference type="SAM" id="Phobius"/>
    </source>
</evidence>
<comment type="cofactor">
    <cofactor evidence="1">
        <name>Mn(2+)</name>
        <dbReference type="ChEBI" id="CHEBI:29035"/>
    </cofactor>
</comment>
<feature type="transmembrane region" description="Helical" evidence="20">
    <location>
        <begin position="394"/>
        <end position="412"/>
    </location>
</feature>
<comment type="caution">
    <text evidence="22">The sequence shown here is derived from an EMBL/GenBank/DDBJ whole genome shotgun (WGS) entry which is preliminary data.</text>
</comment>
<dbReference type="EC" id="2.4.99.18" evidence="7"/>
<dbReference type="Pfam" id="PF02516">
    <property type="entry name" value="STT3"/>
    <property type="match status" value="1"/>
</dbReference>
<dbReference type="EMBL" id="JBCNJP010000025">
    <property type="protein sequence ID" value="KAK9055026.1"/>
    <property type="molecule type" value="Genomic_DNA"/>
</dbReference>
<reference evidence="22 23" key="1">
    <citation type="submission" date="2024-04" db="EMBL/GenBank/DDBJ databases">
        <title>The reference genome of an endangered Asteraceae, Deinandra increscens subsp. villosa, native to the Central Coast of California.</title>
        <authorList>
            <person name="Guilliams M."/>
            <person name="Hasenstab-Lehman K."/>
            <person name="Meyer R."/>
            <person name="Mcevoy S."/>
        </authorList>
    </citation>
    <scope>NUCLEOTIDE SEQUENCE [LARGE SCALE GENOMIC DNA]</scope>
    <source>
        <tissue evidence="22">Leaf</tissue>
    </source>
</reference>
<evidence type="ECO:0000256" key="2">
    <source>
        <dbReference type="ARBA" id="ARBA00001946"/>
    </source>
</evidence>
<evidence type="ECO:0000256" key="15">
    <source>
        <dbReference type="ARBA" id="ARBA00023136"/>
    </source>
</evidence>
<evidence type="ECO:0000313" key="22">
    <source>
        <dbReference type="EMBL" id="KAK9055026.1"/>
    </source>
</evidence>
<accession>A0AAP0CFC8</accession>
<dbReference type="InterPro" id="IPR048307">
    <property type="entry name" value="STT3_N"/>
</dbReference>
<keyword evidence="9" id="KW-0808">Transferase</keyword>
<comment type="pathway">
    <text evidence="4">Protein modification; protein glycosylation.</text>
</comment>
<evidence type="ECO:0000256" key="7">
    <source>
        <dbReference type="ARBA" id="ARBA00012605"/>
    </source>
</evidence>
<feature type="transmembrane region" description="Helical" evidence="20">
    <location>
        <begin position="273"/>
        <end position="291"/>
    </location>
</feature>
<protein>
    <recommendedName>
        <fullName evidence="7">dolichyl-diphosphooligosaccharide--protein glycotransferase</fullName>
        <ecNumber evidence="7">2.4.99.18</ecNumber>
    </recommendedName>
</protein>
<evidence type="ECO:0000256" key="8">
    <source>
        <dbReference type="ARBA" id="ARBA00022676"/>
    </source>
</evidence>
<evidence type="ECO:0000256" key="16">
    <source>
        <dbReference type="ARBA" id="ARBA00023180"/>
    </source>
</evidence>
<keyword evidence="14 20" id="KW-1133">Transmembrane helix</keyword>
<evidence type="ECO:0000256" key="12">
    <source>
        <dbReference type="ARBA" id="ARBA00022824"/>
    </source>
</evidence>
<dbReference type="PANTHER" id="PTHR13872:SF48">
    <property type="entry name" value="DOLICHYL-DIPHOSPHOOLIGOSACCHARIDE--PROTEIN GLYCOSYLTRANSFERASE SUBUNIT STT3A"/>
    <property type="match status" value="1"/>
</dbReference>
<evidence type="ECO:0000256" key="19">
    <source>
        <dbReference type="SAM" id="MobiDB-lite"/>
    </source>
</evidence>
<keyword evidence="23" id="KW-1185">Reference proteome</keyword>
<comment type="catalytic activity">
    <reaction evidence="18">
        <text>a di-trans,poly-cis-dolichyl diphosphooligosaccharide + L-asparaginyl-[protein] = N(4)-(oligosaccharide-(1-&gt;4)-N-acetyl-beta-D-glucosaminyl-(1-&gt;4)-N-acetyl-beta-D-glucosaminyl)-L-asparaginyl-[protein] + a di-trans,poly-cis-dolichyl diphosphate + H(+)</text>
        <dbReference type="Rhea" id="RHEA:22980"/>
        <dbReference type="Rhea" id="RHEA-COMP:12804"/>
        <dbReference type="Rhea" id="RHEA-COMP:12805"/>
        <dbReference type="Rhea" id="RHEA-COMP:19506"/>
        <dbReference type="Rhea" id="RHEA-COMP:19509"/>
        <dbReference type="ChEBI" id="CHEBI:15378"/>
        <dbReference type="ChEBI" id="CHEBI:50347"/>
        <dbReference type="ChEBI" id="CHEBI:57497"/>
        <dbReference type="ChEBI" id="CHEBI:57570"/>
        <dbReference type="ChEBI" id="CHEBI:132529"/>
        <dbReference type="EC" id="2.4.99.18"/>
    </reaction>
</comment>
<dbReference type="InterPro" id="IPR003674">
    <property type="entry name" value="Oligo_trans_STT3"/>
</dbReference>
<evidence type="ECO:0000313" key="23">
    <source>
        <dbReference type="Proteomes" id="UP001408789"/>
    </source>
</evidence>
<dbReference type="GO" id="GO:0046872">
    <property type="term" value="F:metal ion binding"/>
    <property type="evidence" value="ECO:0007669"/>
    <property type="project" value="UniProtKB-KW"/>
</dbReference>
<gene>
    <name evidence="22" type="ORF">SSX86_026105</name>
</gene>
<dbReference type="FunFam" id="3.40.50.12610:FF:000002">
    <property type="entry name" value="dolichyl-diphosphooligosaccharide--protein glycosyltransferase subunit STT3A"/>
    <property type="match status" value="1"/>
</dbReference>
<evidence type="ECO:0000256" key="14">
    <source>
        <dbReference type="ARBA" id="ARBA00022989"/>
    </source>
</evidence>
<comment type="subcellular location">
    <subcellularLocation>
        <location evidence="3">Endoplasmic reticulum membrane</location>
        <topology evidence="3">Multi-pass membrane protein</topology>
    </subcellularLocation>
</comment>
<feature type="transmembrane region" description="Helical" evidence="20">
    <location>
        <begin position="145"/>
        <end position="163"/>
    </location>
</feature>
<keyword evidence="8" id="KW-0328">Glycosyltransferase</keyword>
<feature type="transmembrane region" description="Helical" evidence="20">
    <location>
        <begin position="368"/>
        <end position="387"/>
    </location>
</feature>
<name>A0AAP0CFC8_9ASTR</name>
<evidence type="ECO:0000256" key="1">
    <source>
        <dbReference type="ARBA" id="ARBA00001936"/>
    </source>
</evidence>
<dbReference type="GO" id="GO:0005789">
    <property type="term" value="C:endoplasmic reticulum membrane"/>
    <property type="evidence" value="ECO:0007669"/>
    <property type="project" value="UniProtKB-SubCell"/>
</dbReference>
<evidence type="ECO:0000256" key="4">
    <source>
        <dbReference type="ARBA" id="ARBA00004922"/>
    </source>
</evidence>
<feature type="transmembrane region" description="Helical" evidence="20">
    <location>
        <begin position="206"/>
        <end position="230"/>
    </location>
</feature>
<evidence type="ECO:0000256" key="9">
    <source>
        <dbReference type="ARBA" id="ARBA00022679"/>
    </source>
</evidence>
<comment type="similarity">
    <text evidence="5">Belongs to the STT3 family.</text>
</comment>
<keyword evidence="16" id="KW-0325">Glycoprotein</keyword>
<dbReference type="AlphaFoldDB" id="A0AAP0CFC8"/>
<keyword evidence="10 20" id="KW-0812">Transmembrane</keyword>
<evidence type="ECO:0000256" key="18">
    <source>
        <dbReference type="ARBA" id="ARBA00048829"/>
    </source>
</evidence>
<keyword evidence="12" id="KW-0256">Endoplasmic reticulum</keyword>
<evidence type="ECO:0000256" key="6">
    <source>
        <dbReference type="ARBA" id="ARBA00011157"/>
    </source>
</evidence>
<evidence type="ECO:0000256" key="10">
    <source>
        <dbReference type="ARBA" id="ARBA00022692"/>
    </source>
</evidence>
<sequence>MAASTDSTAAPSSTLRHASGNILALFILLLIGVLAFSIRLFSVIKYESVIHEFDPYFNYRVTQFLTKNGVYDFWNWFDDRTWYPLGRVIGGTVYPGLTLTAGTMWKVLQSLNIPLSVETVCVFTAPVFSAFAAWATYLLTKEVKGVGAGLTAAVLLAMVPSYISRSVAGSYDNEAVAIFALIFTFYLYIKTLNTGSLFYATLNSIAYFYMVCSWGGYTFIINLIPMHVLLCIVTGRYSPRLYIAYAPLVVLGTLMAALVPVVGFNAVMTSEHFASFLVFIIIHVVGLAYYIKGLLSPKMFKVAVTLIVSVGLVVCCAVVAVLIAVVASSPTKGWSGRSLSLLDPTYASKYIPIIASVSEHQPPTWPSYFMDINVLAFLVPAGIIACFSPLSDASSFVILYIVMSAYFSGVMVRLMLVFAPAACIMSGIALSEAFDVFTRSIKFYAFQVTEVSTPWDTVSASTVVVQNNVTEADKKEDLLKERVSKKNKKKEKENVEKPLKKSQTEKKPLILPVEASVFALLLTVLLAAFYVVHSVWAAAEAYSAPSIVLTSHSRDGLHVFDDFREAYAWLSHNTHVDDKVASWWDYGYQTTAMANRTVIVDNNTWNNTHIATVGTAMSSPEKPAWEIFNSLDVKYVLVVFGGVVGYSSDDINKFLWMVRIGGGVFPHIKEPDYLRDGQYRIDSQATPTMLNSLMYKLSYFRFVETDGGKGYDRVRGTEIGRKHFKLTHFEEVFTTHHWMVRIYKLKPQKNRIRGKTKKSRSKTSRTKTRTITKRNPWH</sequence>
<feature type="transmembrane region" description="Helical" evidence="20">
    <location>
        <begin position="115"/>
        <end position="139"/>
    </location>
</feature>
<feature type="transmembrane region" description="Helical" evidence="20">
    <location>
        <begin position="22"/>
        <end position="41"/>
    </location>
</feature>
<keyword evidence="17" id="KW-0464">Manganese</keyword>
<dbReference type="GO" id="GO:0004579">
    <property type="term" value="F:dolichyl-diphosphooligosaccharide-protein glycotransferase activity"/>
    <property type="evidence" value="ECO:0007669"/>
    <property type="project" value="UniProtKB-EC"/>
</dbReference>
<comment type="cofactor">
    <cofactor evidence="2">
        <name>Mg(2+)</name>
        <dbReference type="ChEBI" id="CHEBI:18420"/>
    </cofactor>
</comment>
<dbReference type="PANTHER" id="PTHR13872">
    <property type="entry name" value="DOLICHYL-DIPHOSPHOOLIGOSACCHARIDE--PROTEIN GLYCOSYLTRANSFERASE SUBUNIT"/>
    <property type="match status" value="1"/>
</dbReference>
<keyword evidence="11" id="KW-0479">Metal-binding</keyword>
<evidence type="ECO:0000256" key="11">
    <source>
        <dbReference type="ARBA" id="ARBA00022723"/>
    </source>
</evidence>
<dbReference type="Gene3D" id="3.40.50.12610">
    <property type="match status" value="1"/>
</dbReference>
<feature type="transmembrane region" description="Helical" evidence="20">
    <location>
        <begin position="175"/>
        <end position="200"/>
    </location>
</feature>
<evidence type="ECO:0000256" key="5">
    <source>
        <dbReference type="ARBA" id="ARBA00010810"/>
    </source>
</evidence>
<feature type="region of interest" description="Disordered" evidence="19">
    <location>
        <begin position="750"/>
        <end position="778"/>
    </location>
</feature>
<proteinExistence type="inferred from homology"/>
<evidence type="ECO:0000256" key="3">
    <source>
        <dbReference type="ARBA" id="ARBA00004477"/>
    </source>
</evidence>
<feature type="domain" description="Oligosaccharyl transferase STT3 N-terminal" evidence="21">
    <location>
        <begin position="23"/>
        <end position="425"/>
    </location>
</feature>
<dbReference type="Proteomes" id="UP001408789">
    <property type="component" value="Unassembled WGS sequence"/>
</dbReference>
<organism evidence="22 23">
    <name type="scientific">Deinandra increscens subsp. villosa</name>
    <dbReference type="NCBI Taxonomy" id="3103831"/>
    <lineage>
        <taxon>Eukaryota</taxon>
        <taxon>Viridiplantae</taxon>
        <taxon>Streptophyta</taxon>
        <taxon>Embryophyta</taxon>
        <taxon>Tracheophyta</taxon>
        <taxon>Spermatophyta</taxon>
        <taxon>Magnoliopsida</taxon>
        <taxon>eudicotyledons</taxon>
        <taxon>Gunneridae</taxon>
        <taxon>Pentapetalae</taxon>
        <taxon>asterids</taxon>
        <taxon>campanulids</taxon>
        <taxon>Asterales</taxon>
        <taxon>Asteraceae</taxon>
        <taxon>Asteroideae</taxon>
        <taxon>Heliantheae alliance</taxon>
        <taxon>Madieae</taxon>
        <taxon>Madiinae</taxon>
        <taxon>Deinandra</taxon>
    </lineage>
</organism>
<feature type="transmembrane region" description="Helical" evidence="20">
    <location>
        <begin position="509"/>
        <end position="532"/>
    </location>
</feature>
<evidence type="ECO:0000259" key="21">
    <source>
        <dbReference type="Pfam" id="PF02516"/>
    </source>
</evidence>
<evidence type="ECO:0000256" key="13">
    <source>
        <dbReference type="ARBA" id="ARBA00022842"/>
    </source>
</evidence>
<keyword evidence="15 20" id="KW-0472">Membrane</keyword>
<feature type="transmembrane region" description="Helical" evidence="20">
    <location>
        <begin position="242"/>
        <end position="267"/>
    </location>
</feature>
<keyword evidence="13" id="KW-0460">Magnesium</keyword>
<comment type="subunit">
    <text evidence="6">Component of the oligosaccharyltransferase (OST) complex.</text>
</comment>
<feature type="transmembrane region" description="Helical" evidence="20">
    <location>
        <begin position="303"/>
        <end position="327"/>
    </location>
</feature>
<evidence type="ECO:0000256" key="17">
    <source>
        <dbReference type="ARBA" id="ARBA00023211"/>
    </source>
</evidence>